<evidence type="ECO:0000313" key="2">
    <source>
        <dbReference type="Proteomes" id="UP000030856"/>
    </source>
</evidence>
<name>A0A0B0HBM6_SOVGS</name>
<dbReference type="eggNOG" id="COG1141">
    <property type="taxonomic scope" value="Bacteria"/>
</dbReference>
<sequence length="48" mass="5142">MINPTGGAFKDIVRAAEKCTAGCLHPGTPFNPDEPGLEKLVQRAAKYQ</sequence>
<organism evidence="1 2">
    <name type="scientific">Solemya velum gill symbiont</name>
    <dbReference type="NCBI Taxonomy" id="2340"/>
    <lineage>
        <taxon>Bacteria</taxon>
        <taxon>Pseudomonadati</taxon>
        <taxon>Pseudomonadota</taxon>
        <taxon>Gammaproteobacteria</taxon>
        <taxon>sulfur-oxidizing symbionts</taxon>
    </lineage>
</organism>
<protein>
    <submittedName>
        <fullName evidence="1">Uncharacterized protein</fullName>
    </submittedName>
</protein>
<proteinExistence type="predicted"/>
<dbReference type="AlphaFoldDB" id="A0A0B0HBM6"/>
<evidence type="ECO:0000313" key="1">
    <source>
        <dbReference type="EMBL" id="KHF26445.1"/>
    </source>
</evidence>
<dbReference type="STRING" id="2340.JV46_16940"/>
<accession>A0A0B0HBM6</accession>
<keyword evidence="2" id="KW-1185">Reference proteome</keyword>
<reference evidence="1 2" key="1">
    <citation type="journal article" date="2014" name="BMC Genomics">
        <title>The genome of the intracellular bacterium of the coastal bivalve, Solemya velum: a blueprint for thriving in and out of symbiosis.</title>
        <authorList>
            <person name="Dmytrenko O."/>
            <person name="Russell S.L."/>
            <person name="Loo W.T."/>
            <person name="Fontanez K.M."/>
            <person name="Liao L."/>
            <person name="Roeselers G."/>
            <person name="Sharma R."/>
            <person name="Stewart F.J."/>
            <person name="Newton I.L."/>
            <person name="Woyke T."/>
            <person name="Wu D."/>
            <person name="Lang J.M."/>
            <person name="Eisen J.A."/>
            <person name="Cavanaugh C.M."/>
        </authorList>
    </citation>
    <scope>NUCLEOTIDE SEQUENCE [LARGE SCALE GENOMIC DNA]</scope>
    <source>
        <strain evidence="1 2">WH</strain>
    </source>
</reference>
<dbReference type="PATRIC" id="fig|2340.3.peg.956"/>
<dbReference type="EMBL" id="JRAA01000001">
    <property type="protein sequence ID" value="KHF26445.1"/>
    <property type="molecule type" value="Genomic_DNA"/>
</dbReference>
<comment type="caution">
    <text evidence="1">The sequence shown here is derived from an EMBL/GenBank/DDBJ whole genome shotgun (WGS) entry which is preliminary data.</text>
</comment>
<gene>
    <name evidence="1" type="ORF">JV46_16940</name>
</gene>
<dbReference type="Proteomes" id="UP000030856">
    <property type="component" value="Unassembled WGS sequence"/>
</dbReference>